<reference evidence="2" key="1">
    <citation type="submission" date="2017-12" db="EMBL/GenBank/DDBJ databases">
        <title>Gene loss provides genomic basis for host adaptation in cereal stripe rust fungi.</title>
        <authorList>
            <person name="Xia C."/>
        </authorList>
    </citation>
    <scope>NUCLEOTIDE SEQUENCE [LARGE SCALE GENOMIC DNA]</scope>
    <source>
        <strain evidence="2">93-210</strain>
    </source>
</reference>
<keyword evidence="1" id="KW-0732">Signal</keyword>
<evidence type="ECO:0000313" key="3">
    <source>
        <dbReference type="Proteomes" id="UP000239156"/>
    </source>
</evidence>
<dbReference type="PROSITE" id="PS51257">
    <property type="entry name" value="PROKAR_LIPOPROTEIN"/>
    <property type="match status" value="1"/>
</dbReference>
<sequence>MASIKIFSLFVAIALQGQAVLGQSCASKDFSQSVCGLVTFEGSKPVKFEVQLAEVDSSGQFSCDQQLTKMCCATDFKLGVSFYILSISHFLTGSDFRHADRRLNFPGCSRSKLPKPSLSQSIWQTLGRLAALLP</sequence>
<evidence type="ECO:0000256" key="1">
    <source>
        <dbReference type="SAM" id="SignalP"/>
    </source>
</evidence>
<comment type="caution">
    <text evidence="2">The sequence shown here is derived from an EMBL/GenBank/DDBJ whole genome shotgun (WGS) entry which is preliminary data.</text>
</comment>
<feature type="chain" id="PRO_5015713971" description="Hydrophobin" evidence="1">
    <location>
        <begin position="23"/>
        <end position="134"/>
    </location>
</feature>
<name>A0A2S4VXN6_9BASI</name>
<dbReference type="AlphaFoldDB" id="A0A2S4VXN6"/>
<keyword evidence="3" id="KW-1185">Reference proteome</keyword>
<feature type="signal peptide" evidence="1">
    <location>
        <begin position="1"/>
        <end position="22"/>
    </location>
</feature>
<proteinExistence type="predicted"/>
<evidence type="ECO:0008006" key="4">
    <source>
        <dbReference type="Google" id="ProtNLM"/>
    </source>
</evidence>
<dbReference type="Proteomes" id="UP000239156">
    <property type="component" value="Unassembled WGS sequence"/>
</dbReference>
<evidence type="ECO:0000313" key="2">
    <source>
        <dbReference type="EMBL" id="POW14256.1"/>
    </source>
</evidence>
<dbReference type="EMBL" id="PKSL01000019">
    <property type="protein sequence ID" value="POW14256.1"/>
    <property type="molecule type" value="Genomic_DNA"/>
</dbReference>
<dbReference type="VEuPathDB" id="FungiDB:PSTT_03107"/>
<organism evidence="2 3">
    <name type="scientific">Puccinia striiformis</name>
    <dbReference type="NCBI Taxonomy" id="27350"/>
    <lineage>
        <taxon>Eukaryota</taxon>
        <taxon>Fungi</taxon>
        <taxon>Dikarya</taxon>
        <taxon>Basidiomycota</taxon>
        <taxon>Pucciniomycotina</taxon>
        <taxon>Pucciniomycetes</taxon>
        <taxon>Pucciniales</taxon>
        <taxon>Pucciniaceae</taxon>
        <taxon>Puccinia</taxon>
    </lineage>
</organism>
<gene>
    <name evidence="2" type="ORF">PSTT_03107</name>
</gene>
<dbReference type="VEuPathDB" id="FungiDB:PSHT_11056"/>
<protein>
    <recommendedName>
        <fullName evidence="4">Hydrophobin</fullName>
    </recommendedName>
</protein>
<accession>A0A2S4VXN6</accession>